<organism evidence="2 3">
    <name type="scientific">Marinobacterium rhizophilum</name>
    <dbReference type="NCBI Taxonomy" id="420402"/>
    <lineage>
        <taxon>Bacteria</taxon>
        <taxon>Pseudomonadati</taxon>
        <taxon>Pseudomonadota</taxon>
        <taxon>Gammaproteobacteria</taxon>
        <taxon>Oceanospirillales</taxon>
        <taxon>Oceanospirillaceae</taxon>
        <taxon>Marinobacterium</taxon>
    </lineage>
</organism>
<dbReference type="RefSeq" id="WP_255852951.1">
    <property type="nucleotide sequence ID" value="NZ_CP073347.1"/>
</dbReference>
<gene>
    <name evidence="2" type="ORF">KDW95_16650</name>
</gene>
<dbReference type="Proteomes" id="UP001058461">
    <property type="component" value="Chromosome"/>
</dbReference>
<reference evidence="2" key="1">
    <citation type="submission" date="2021-04" db="EMBL/GenBank/DDBJ databases">
        <title>Oceanospirillales bacteria with DddD are important DMSP degraders in coastal seawater.</title>
        <authorList>
            <person name="Liu J."/>
        </authorList>
    </citation>
    <scope>NUCLEOTIDE SEQUENCE</scope>
    <source>
        <strain evidence="2">D13-1</strain>
    </source>
</reference>
<sequence length="70" mass="7854">MTRQIRALFICVANAASYRGLTEGGEMPACVVADPLARLNHFSTAFTHTRTQQNVRPGDKHTQRDPWQIT</sequence>
<evidence type="ECO:0000313" key="3">
    <source>
        <dbReference type="Proteomes" id="UP001058461"/>
    </source>
</evidence>
<proteinExistence type="predicted"/>
<keyword evidence="3" id="KW-1185">Reference proteome</keyword>
<evidence type="ECO:0000313" key="2">
    <source>
        <dbReference type="EMBL" id="UTW10895.1"/>
    </source>
</evidence>
<name>A0ABY5HI11_9GAMM</name>
<accession>A0ABY5HI11</accession>
<protein>
    <recommendedName>
        <fullName evidence="4">Protein-tyrosine-phosphatase</fullName>
    </recommendedName>
</protein>
<dbReference type="EMBL" id="CP073347">
    <property type="protein sequence ID" value="UTW10895.1"/>
    <property type="molecule type" value="Genomic_DNA"/>
</dbReference>
<feature type="region of interest" description="Disordered" evidence="1">
    <location>
        <begin position="49"/>
        <end position="70"/>
    </location>
</feature>
<evidence type="ECO:0000256" key="1">
    <source>
        <dbReference type="SAM" id="MobiDB-lite"/>
    </source>
</evidence>
<evidence type="ECO:0008006" key="4">
    <source>
        <dbReference type="Google" id="ProtNLM"/>
    </source>
</evidence>